<dbReference type="InterPro" id="IPR051161">
    <property type="entry name" value="Mannose-6P_isomerase_type2"/>
</dbReference>
<dbReference type="Pfam" id="PF22640">
    <property type="entry name" value="ManC_GMP_beta-helix"/>
    <property type="match status" value="1"/>
</dbReference>
<reference evidence="10 11" key="1">
    <citation type="submission" date="2019-07" db="EMBL/GenBank/DDBJ databases">
        <authorList>
            <person name="Kim J."/>
        </authorList>
    </citation>
    <scope>NUCLEOTIDE SEQUENCE [LARGE SCALE GENOMIC DNA]</scope>
    <source>
        <strain evidence="10 11">G13</strain>
    </source>
</reference>
<comment type="catalytic activity">
    <reaction evidence="7">
        <text>alpha-D-mannose 1-phosphate + GTP + H(+) = GDP-alpha-D-mannose + diphosphate</text>
        <dbReference type="Rhea" id="RHEA:15229"/>
        <dbReference type="ChEBI" id="CHEBI:15378"/>
        <dbReference type="ChEBI" id="CHEBI:33019"/>
        <dbReference type="ChEBI" id="CHEBI:37565"/>
        <dbReference type="ChEBI" id="CHEBI:57527"/>
        <dbReference type="ChEBI" id="CHEBI:58409"/>
        <dbReference type="EC" id="2.7.7.13"/>
    </reaction>
</comment>
<dbReference type="PANTHER" id="PTHR46390:SF1">
    <property type="entry name" value="MANNOSE-1-PHOSPHATE GUANYLYLTRANSFERASE"/>
    <property type="match status" value="1"/>
</dbReference>
<dbReference type="InterPro" id="IPR005835">
    <property type="entry name" value="NTP_transferase_dom"/>
</dbReference>
<accession>A0A559JB48</accession>
<keyword evidence="5" id="KW-0547">Nucleotide-binding</keyword>
<dbReference type="OrthoDB" id="9806359at2"/>
<protein>
    <recommendedName>
        <fullName evidence="2">mannose-1-phosphate guanylyltransferase</fullName>
        <ecNumber evidence="2">2.7.7.13</ecNumber>
    </recommendedName>
</protein>
<keyword evidence="6" id="KW-0342">GTP-binding</keyword>
<dbReference type="GO" id="GO:0004475">
    <property type="term" value="F:mannose-1-phosphate guanylyltransferase (GTP) activity"/>
    <property type="evidence" value="ECO:0007669"/>
    <property type="project" value="UniProtKB-EC"/>
</dbReference>
<comment type="similarity">
    <text evidence="1">Belongs to the mannose-6-phosphate isomerase type 2 family.</text>
</comment>
<keyword evidence="3 10" id="KW-0808">Transferase</keyword>
<sequence length="358" mass="40499">MITSLIMAGGKGERFWPKSRTNLPKQFLNISGNKSMIQQAVARLERLMQIEQIFIVTNELYAELISAQIPHLPIENLIIEPSGRNTAPSIALSSLYIEERYPDSTIIVLPSDHIIKNEGEFVDILKTASEVAESGENIVTLGITPTYPETGYGYIESANEISTLNNLEVHRVRRFVEKPDSITAESYVTSGNYYWNSGMFIWKSSTILECFKKFMPAIYEIMMEIQHKIKAGAAQEAIHLDFAKMPEESIDYGIMEKADNIFVIPCKFGWDDVGSWTALDRINERDDFGNVIKGNILNIDTKRCIIESNNGKLVATLGIEDLIVVDTDDVTLICSKEKAQEMKLLLKELRVQKMEQYL</sequence>
<dbReference type="GO" id="GO:0009298">
    <property type="term" value="P:GDP-mannose biosynthetic process"/>
    <property type="evidence" value="ECO:0007669"/>
    <property type="project" value="TreeGrafter"/>
</dbReference>
<dbReference type="AlphaFoldDB" id="A0A559JB48"/>
<dbReference type="EMBL" id="VNJJ01000013">
    <property type="protein sequence ID" value="TVX97081.1"/>
    <property type="molecule type" value="Genomic_DNA"/>
</dbReference>
<dbReference type="RefSeq" id="WP_144705466.1">
    <property type="nucleotide sequence ID" value="NZ_VNJJ01000013.1"/>
</dbReference>
<dbReference type="FunFam" id="3.90.550.10:FF:000046">
    <property type="entry name" value="Mannose-1-phosphate guanylyltransferase (GDP)"/>
    <property type="match status" value="1"/>
</dbReference>
<dbReference type="InterPro" id="IPR049577">
    <property type="entry name" value="GMPP_N"/>
</dbReference>
<dbReference type="EC" id="2.7.7.13" evidence="2"/>
<evidence type="ECO:0000259" key="8">
    <source>
        <dbReference type="Pfam" id="PF00483"/>
    </source>
</evidence>
<evidence type="ECO:0000256" key="5">
    <source>
        <dbReference type="ARBA" id="ARBA00022741"/>
    </source>
</evidence>
<name>A0A559JB48_9BACL</name>
<evidence type="ECO:0000259" key="9">
    <source>
        <dbReference type="Pfam" id="PF22640"/>
    </source>
</evidence>
<dbReference type="SUPFAM" id="SSF159283">
    <property type="entry name" value="Guanosine diphospho-D-mannose pyrophosphorylase/mannose-6-phosphate isomerase linker domain"/>
    <property type="match status" value="1"/>
</dbReference>
<dbReference type="InterPro" id="IPR029044">
    <property type="entry name" value="Nucleotide-diphossugar_trans"/>
</dbReference>
<evidence type="ECO:0000256" key="1">
    <source>
        <dbReference type="ARBA" id="ARBA00006115"/>
    </source>
</evidence>
<evidence type="ECO:0000256" key="3">
    <source>
        <dbReference type="ARBA" id="ARBA00022679"/>
    </source>
</evidence>
<dbReference type="Pfam" id="PF00483">
    <property type="entry name" value="NTP_transferase"/>
    <property type="match status" value="1"/>
</dbReference>
<evidence type="ECO:0000256" key="2">
    <source>
        <dbReference type="ARBA" id="ARBA00012387"/>
    </source>
</evidence>
<gene>
    <name evidence="10" type="ORF">FPZ45_19160</name>
</gene>
<dbReference type="Gene3D" id="3.90.550.10">
    <property type="entry name" value="Spore Coat Polysaccharide Biosynthesis Protein SpsA, Chain A"/>
    <property type="match status" value="1"/>
</dbReference>
<dbReference type="SUPFAM" id="SSF53448">
    <property type="entry name" value="Nucleotide-diphospho-sugar transferases"/>
    <property type="match status" value="1"/>
</dbReference>
<dbReference type="GO" id="GO:0005525">
    <property type="term" value="F:GTP binding"/>
    <property type="evidence" value="ECO:0007669"/>
    <property type="project" value="UniProtKB-KW"/>
</dbReference>
<dbReference type="InterPro" id="IPR054566">
    <property type="entry name" value="ManC/GMP-like_b-helix"/>
</dbReference>
<evidence type="ECO:0000313" key="10">
    <source>
        <dbReference type="EMBL" id="TVX97081.1"/>
    </source>
</evidence>
<organism evidence="10 11">
    <name type="scientific">Cohnella terricola</name>
    <dbReference type="NCBI Taxonomy" id="1289167"/>
    <lineage>
        <taxon>Bacteria</taxon>
        <taxon>Bacillati</taxon>
        <taxon>Bacillota</taxon>
        <taxon>Bacilli</taxon>
        <taxon>Bacillales</taxon>
        <taxon>Paenibacillaceae</taxon>
        <taxon>Cohnella</taxon>
    </lineage>
</organism>
<comment type="caution">
    <text evidence="10">The sequence shown here is derived from an EMBL/GenBank/DDBJ whole genome shotgun (WGS) entry which is preliminary data.</text>
</comment>
<feature type="domain" description="MannoseP isomerase/GMP-like beta-helix" evidence="9">
    <location>
        <begin position="294"/>
        <end position="349"/>
    </location>
</feature>
<dbReference type="Proteomes" id="UP000316330">
    <property type="component" value="Unassembled WGS sequence"/>
</dbReference>
<dbReference type="PANTHER" id="PTHR46390">
    <property type="entry name" value="MANNOSE-1-PHOSPHATE GUANYLYLTRANSFERASE"/>
    <property type="match status" value="1"/>
</dbReference>
<evidence type="ECO:0000256" key="7">
    <source>
        <dbReference type="ARBA" id="ARBA00047343"/>
    </source>
</evidence>
<proteinExistence type="inferred from homology"/>
<dbReference type="CDD" id="cd02509">
    <property type="entry name" value="GDP-M1P_Guanylyltransferase"/>
    <property type="match status" value="1"/>
</dbReference>
<evidence type="ECO:0000256" key="6">
    <source>
        <dbReference type="ARBA" id="ARBA00023134"/>
    </source>
</evidence>
<keyword evidence="4 10" id="KW-0548">Nucleotidyltransferase</keyword>
<feature type="domain" description="Nucleotidyl transferase" evidence="8">
    <location>
        <begin position="4"/>
        <end position="284"/>
    </location>
</feature>
<evidence type="ECO:0000313" key="11">
    <source>
        <dbReference type="Proteomes" id="UP000316330"/>
    </source>
</evidence>
<keyword evidence="11" id="KW-1185">Reference proteome</keyword>
<evidence type="ECO:0000256" key="4">
    <source>
        <dbReference type="ARBA" id="ARBA00022695"/>
    </source>
</evidence>